<dbReference type="Proteomes" id="UP000219048">
    <property type="component" value="Unassembled WGS sequence"/>
</dbReference>
<organism evidence="1 2">
    <name type="scientific">Flagellimonas pacifica</name>
    <dbReference type="NCBI Taxonomy" id="1247520"/>
    <lineage>
        <taxon>Bacteria</taxon>
        <taxon>Pseudomonadati</taxon>
        <taxon>Bacteroidota</taxon>
        <taxon>Flavobacteriia</taxon>
        <taxon>Flavobacteriales</taxon>
        <taxon>Flavobacteriaceae</taxon>
        <taxon>Flagellimonas</taxon>
    </lineage>
</organism>
<keyword evidence="2" id="KW-1185">Reference proteome</keyword>
<name>A0A285MR11_9FLAO</name>
<evidence type="ECO:0000313" key="1">
    <source>
        <dbReference type="EMBL" id="SNY99614.1"/>
    </source>
</evidence>
<dbReference type="GO" id="GO:0016874">
    <property type="term" value="F:ligase activity"/>
    <property type="evidence" value="ECO:0007669"/>
    <property type="project" value="UniProtKB-KW"/>
</dbReference>
<sequence>MNNLRNKLFWQLDYLKGSPIGNNLKNIEELFGLSFEELKIRNKVQLNKLLEIASTQTDFYKAYIGSQRLEDFPVVNKTIIKENFENINIPIAKENKAHSVSTSGSTGTPFKILQSTCKKNRNSADTIFFAGQSGFTIGERLLYLRLWAAYYRKPRFLAWMQNIDQLDVEELDDTAMSKLVEELIRDKQSKAWLGYPSGFLKLCNFLDVNGYEPLKSNVKSIIAMSEPLDSHVRERMEYYFQCPVVSRYSNVENGIIAQQRPNEDNFAINWASYHIEVLDMEYDRPASYGEPGRIVVTDLYNFATPMIRYDTGDVGIMNIGDDGFPMFSSIQGRITDLLTNTEGEIVNPFIIYTNLYKYPELEQVQLIQKSESDYVFKVNSKRVFDREEEFLAFFGLYLGEGANISIEYVSEIPLLKSGKRKIIVNQS</sequence>
<dbReference type="InterPro" id="IPR042099">
    <property type="entry name" value="ANL_N_sf"/>
</dbReference>
<gene>
    <name evidence="1" type="ORF">SAMN06265377_1425</name>
</gene>
<dbReference type="PANTHER" id="PTHR36932:SF1">
    <property type="entry name" value="CAPSULAR POLYSACCHARIDE BIOSYNTHESIS PROTEIN"/>
    <property type="match status" value="1"/>
</dbReference>
<dbReference type="SUPFAM" id="SSF56801">
    <property type="entry name" value="Acetyl-CoA synthetase-like"/>
    <property type="match status" value="1"/>
</dbReference>
<dbReference type="InterPro" id="IPR053158">
    <property type="entry name" value="CapK_Type1_Caps_Biosynth"/>
</dbReference>
<dbReference type="PANTHER" id="PTHR36932">
    <property type="entry name" value="CAPSULAR POLYSACCHARIDE BIOSYNTHESIS PROTEIN"/>
    <property type="match status" value="1"/>
</dbReference>
<proteinExistence type="predicted"/>
<dbReference type="EMBL" id="OBEH01000002">
    <property type="protein sequence ID" value="SNY99614.1"/>
    <property type="molecule type" value="Genomic_DNA"/>
</dbReference>
<keyword evidence="1" id="KW-0436">Ligase</keyword>
<protein>
    <submittedName>
        <fullName evidence="1">Phenylacetate-CoA ligase</fullName>
    </submittedName>
</protein>
<dbReference type="AlphaFoldDB" id="A0A285MR11"/>
<dbReference type="Gene3D" id="3.40.50.12780">
    <property type="entry name" value="N-terminal domain of ligase-like"/>
    <property type="match status" value="1"/>
</dbReference>
<evidence type="ECO:0000313" key="2">
    <source>
        <dbReference type="Proteomes" id="UP000219048"/>
    </source>
</evidence>
<dbReference type="OrthoDB" id="580775at2"/>
<reference evidence="2" key="1">
    <citation type="submission" date="2017-09" db="EMBL/GenBank/DDBJ databases">
        <authorList>
            <person name="Varghese N."/>
            <person name="Submissions S."/>
        </authorList>
    </citation>
    <scope>NUCLEOTIDE SEQUENCE [LARGE SCALE GENOMIC DNA]</scope>
    <source>
        <strain evidence="2">DSM 25885</strain>
    </source>
</reference>
<accession>A0A285MR11</accession>
<dbReference type="RefSeq" id="WP_097045104.1">
    <property type="nucleotide sequence ID" value="NZ_OBEH01000002.1"/>
</dbReference>